<accession>A0A1H0GX82</accession>
<reference evidence="2" key="1">
    <citation type="submission" date="2016-10" db="EMBL/GenBank/DDBJ databases">
        <authorList>
            <person name="de Groot N.N."/>
        </authorList>
    </citation>
    <scope>NUCLEOTIDE SEQUENCE [LARGE SCALE GENOMIC DNA]</scope>
    <source>
        <strain evidence="2">BP1-145</strain>
    </source>
</reference>
<protein>
    <submittedName>
        <fullName evidence="1">Uncharacterized protein</fullName>
    </submittedName>
</protein>
<evidence type="ECO:0000313" key="1">
    <source>
        <dbReference type="EMBL" id="SDO11479.1"/>
    </source>
</evidence>
<name>A0A1H0GX82_9BACT</name>
<evidence type="ECO:0000313" key="2">
    <source>
        <dbReference type="Proteomes" id="UP000199134"/>
    </source>
</evidence>
<dbReference type="EMBL" id="FNIW01000010">
    <property type="protein sequence ID" value="SDO11479.1"/>
    <property type="molecule type" value="Genomic_DNA"/>
</dbReference>
<dbReference type="AlphaFoldDB" id="A0A1H0GX82"/>
<organism evidence="1 2">
    <name type="scientific">Prevotella communis</name>
    <dbReference type="NCBI Taxonomy" id="2913614"/>
    <lineage>
        <taxon>Bacteria</taxon>
        <taxon>Pseudomonadati</taxon>
        <taxon>Bacteroidota</taxon>
        <taxon>Bacteroidia</taxon>
        <taxon>Bacteroidales</taxon>
        <taxon>Prevotellaceae</taxon>
        <taxon>Prevotella</taxon>
    </lineage>
</organism>
<sequence>MVGIKVVKLWLIGGNSNNGANCGLAYANSNNAWSNSNSNISARLTTLVKKTIRVSVLRHGKTPEYLEPRQRVRMYSTCWVGTTFTLRGVRSAVPPVTLVSQ</sequence>
<dbReference type="Proteomes" id="UP000199134">
    <property type="component" value="Unassembled WGS sequence"/>
</dbReference>
<proteinExistence type="predicted"/>
<gene>
    <name evidence="1" type="ORF">SAMN04487900_11017</name>
</gene>
<comment type="caution">
    <text evidence="1">The sequence shown here is derived from an EMBL/GenBank/DDBJ whole genome shotgun (WGS) entry which is preliminary data.</text>
</comment>